<dbReference type="OrthoDB" id="9809646at2"/>
<feature type="transmembrane region" description="Helical" evidence="9">
    <location>
        <begin position="53"/>
        <end position="71"/>
    </location>
</feature>
<feature type="transmembrane region" description="Helical" evidence="9">
    <location>
        <begin position="21"/>
        <end position="41"/>
    </location>
</feature>
<dbReference type="Pfam" id="PF16916">
    <property type="entry name" value="ZT_dimer"/>
    <property type="match status" value="1"/>
</dbReference>
<dbReference type="Proteomes" id="UP000434052">
    <property type="component" value="Unassembled WGS sequence"/>
</dbReference>
<comment type="caution">
    <text evidence="12">The sequence shown here is derived from an EMBL/GenBank/DDBJ whole genome shotgun (WGS) entry which is preliminary data.</text>
</comment>
<dbReference type="InterPro" id="IPR027469">
    <property type="entry name" value="Cation_efflux_TMD_sf"/>
</dbReference>
<organism evidence="12 13">
    <name type="scientific">Oceanidesulfovibrio marinus</name>
    <dbReference type="NCBI Taxonomy" id="370038"/>
    <lineage>
        <taxon>Bacteria</taxon>
        <taxon>Pseudomonadati</taxon>
        <taxon>Thermodesulfobacteriota</taxon>
        <taxon>Desulfovibrionia</taxon>
        <taxon>Desulfovibrionales</taxon>
        <taxon>Desulfovibrionaceae</taxon>
        <taxon>Oceanidesulfovibrio</taxon>
    </lineage>
</organism>
<feature type="transmembrane region" description="Helical" evidence="9">
    <location>
        <begin position="183"/>
        <end position="204"/>
    </location>
</feature>
<dbReference type="GO" id="GO:0005886">
    <property type="term" value="C:plasma membrane"/>
    <property type="evidence" value="ECO:0007669"/>
    <property type="project" value="TreeGrafter"/>
</dbReference>
<dbReference type="InterPro" id="IPR058533">
    <property type="entry name" value="Cation_efflux_TM"/>
</dbReference>
<gene>
    <name evidence="12" type="ORF">DQK91_08905</name>
</gene>
<feature type="domain" description="Cation efflux protein cytoplasmic" evidence="11">
    <location>
        <begin position="216"/>
        <end position="291"/>
    </location>
</feature>
<dbReference type="Pfam" id="PF01545">
    <property type="entry name" value="Cation_efflux"/>
    <property type="match status" value="1"/>
</dbReference>
<dbReference type="SUPFAM" id="SSF161111">
    <property type="entry name" value="Cation efflux protein transmembrane domain-like"/>
    <property type="match status" value="1"/>
</dbReference>
<dbReference type="GO" id="GO:0005385">
    <property type="term" value="F:zinc ion transmembrane transporter activity"/>
    <property type="evidence" value="ECO:0007669"/>
    <property type="project" value="TreeGrafter"/>
</dbReference>
<keyword evidence="8 9" id="KW-0472">Membrane</keyword>
<keyword evidence="4 9" id="KW-0812">Transmembrane</keyword>
<name>A0A6P1ZIP1_9BACT</name>
<dbReference type="AlphaFoldDB" id="A0A6P1ZIP1"/>
<proteinExistence type="inferred from homology"/>
<dbReference type="InterPro" id="IPR002524">
    <property type="entry name" value="Cation_efflux"/>
</dbReference>
<keyword evidence="5" id="KW-0862">Zinc</keyword>
<dbReference type="RefSeq" id="WP_144304999.1">
    <property type="nucleotide sequence ID" value="NZ_QMIF01000004.1"/>
</dbReference>
<keyword evidence="6 9" id="KW-1133">Transmembrane helix</keyword>
<keyword evidence="7" id="KW-0406">Ion transport</keyword>
<keyword evidence="3" id="KW-0813">Transport</keyword>
<dbReference type="InterPro" id="IPR027470">
    <property type="entry name" value="Cation_efflux_CTD"/>
</dbReference>
<feature type="transmembrane region" description="Helical" evidence="9">
    <location>
        <begin position="155"/>
        <end position="177"/>
    </location>
</feature>
<protein>
    <submittedName>
        <fullName evidence="12">Cation transporter</fullName>
    </submittedName>
</protein>
<evidence type="ECO:0000256" key="6">
    <source>
        <dbReference type="ARBA" id="ARBA00022989"/>
    </source>
</evidence>
<feature type="transmembrane region" description="Helical" evidence="9">
    <location>
        <begin position="123"/>
        <end position="143"/>
    </location>
</feature>
<dbReference type="EMBL" id="QMIF01000004">
    <property type="protein sequence ID" value="TVM34678.1"/>
    <property type="molecule type" value="Genomic_DNA"/>
</dbReference>
<evidence type="ECO:0000313" key="12">
    <source>
        <dbReference type="EMBL" id="TVM34678.1"/>
    </source>
</evidence>
<evidence type="ECO:0000256" key="2">
    <source>
        <dbReference type="ARBA" id="ARBA00008873"/>
    </source>
</evidence>
<evidence type="ECO:0000259" key="10">
    <source>
        <dbReference type="Pfam" id="PF01545"/>
    </source>
</evidence>
<feature type="transmembrane region" description="Helical" evidence="9">
    <location>
        <begin position="92"/>
        <end position="111"/>
    </location>
</feature>
<evidence type="ECO:0000259" key="11">
    <source>
        <dbReference type="Pfam" id="PF16916"/>
    </source>
</evidence>
<evidence type="ECO:0000256" key="4">
    <source>
        <dbReference type="ARBA" id="ARBA00022692"/>
    </source>
</evidence>
<dbReference type="PANTHER" id="PTHR11562">
    <property type="entry name" value="CATION EFFLUX PROTEIN/ ZINC TRANSPORTER"/>
    <property type="match status" value="1"/>
</dbReference>
<evidence type="ECO:0000256" key="3">
    <source>
        <dbReference type="ARBA" id="ARBA00022448"/>
    </source>
</evidence>
<comment type="subcellular location">
    <subcellularLocation>
        <location evidence="1">Membrane</location>
        <topology evidence="1">Multi-pass membrane protein</topology>
    </subcellularLocation>
</comment>
<keyword evidence="5" id="KW-0864">Zinc transport</keyword>
<accession>A0A6P1ZIP1</accession>
<evidence type="ECO:0000256" key="7">
    <source>
        <dbReference type="ARBA" id="ARBA00023065"/>
    </source>
</evidence>
<dbReference type="Gene3D" id="1.20.1510.10">
    <property type="entry name" value="Cation efflux protein transmembrane domain"/>
    <property type="match status" value="1"/>
</dbReference>
<evidence type="ECO:0000313" key="13">
    <source>
        <dbReference type="Proteomes" id="UP000434052"/>
    </source>
</evidence>
<evidence type="ECO:0000256" key="5">
    <source>
        <dbReference type="ARBA" id="ARBA00022906"/>
    </source>
</evidence>
<sequence>MAHNHAHHGHHHGPASYDKRFAAGIALNVVFVVVEVVYGFAADSMALLADAGHNLSDVLSLVLAWGAVYLARKQPSRKLTYGMGRSTIYASFINACLLLVAIGAITLEAVQRLLHPVPVSAGVVVWVAAVGTIINTATALLFMSGRKGDLNIRGAFLHMAADAGVSLGVVAAALVIAATDAVWLDPVISLAIVAVIAIGTWGLFRESVDLAMDAVPRGIDLKAVERYLLEIPGITAYHDLHVWPLSTTSTALTVHLVHPAGEIPDDSDFLHQIGDELHERFGIDHATIQLETDDSSCTLHNVCVFSEDDE</sequence>
<dbReference type="NCBIfam" id="TIGR01297">
    <property type="entry name" value="CDF"/>
    <property type="match status" value="1"/>
</dbReference>
<evidence type="ECO:0000256" key="8">
    <source>
        <dbReference type="ARBA" id="ARBA00023136"/>
    </source>
</evidence>
<evidence type="ECO:0000256" key="9">
    <source>
        <dbReference type="SAM" id="Phobius"/>
    </source>
</evidence>
<dbReference type="PANTHER" id="PTHR11562:SF17">
    <property type="entry name" value="RE54080P-RELATED"/>
    <property type="match status" value="1"/>
</dbReference>
<comment type="similarity">
    <text evidence="2">Belongs to the cation diffusion facilitator (CDF) transporter (TC 2.A.4) family. SLC30A subfamily.</text>
</comment>
<reference evidence="12 13" key="1">
    <citation type="submission" date="2018-06" db="EMBL/GenBank/DDBJ databases">
        <title>Complete genome of Desulfovibrio marinus P48SEP.</title>
        <authorList>
            <person name="Crispim J.S."/>
            <person name="Vidigal P.M.P."/>
            <person name="Silva L.C.F."/>
            <person name="Araujo L.C."/>
            <person name="Laguardia C.N."/>
            <person name="Dias R.S."/>
            <person name="Sousa M.P."/>
            <person name="Paula S.O."/>
            <person name="Silva C."/>
        </authorList>
    </citation>
    <scope>NUCLEOTIDE SEQUENCE [LARGE SCALE GENOMIC DNA]</scope>
    <source>
        <strain evidence="12 13">P48SEP</strain>
    </source>
</reference>
<feature type="domain" description="Cation efflux protein transmembrane" evidence="10">
    <location>
        <begin position="23"/>
        <end position="209"/>
    </location>
</feature>
<dbReference type="SUPFAM" id="SSF160240">
    <property type="entry name" value="Cation efflux protein cytoplasmic domain-like"/>
    <property type="match status" value="1"/>
</dbReference>
<dbReference type="InterPro" id="IPR036837">
    <property type="entry name" value="Cation_efflux_CTD_sf"/>
</dbReference>
<dbReference type="InterPro" id="IPR050681">
    <property type="entry name" value="CDF/SLC30A"/>
</dbReference>
<evidence type="ECO:0000256" key="1">
    <source>
        <dbReference type="ARBA" id="ARBA00004141"/>
    </source>
</evidence>